<name>A0A8R1TKF6_ONCVO</name>
<accession>A0A8R1TKF6</accession>
<dbReference type="Proteomes" id="UP000024404">
    <property type="component" value="Unassembled WGS sequence"/>
</dbReference>
<reference evidence="1" key="2">
    <citation type="submission" date="2022-06" db="UniProtKB">
        <authorList>
            <consortium name="EnsemblMetazoa"/>
        </authorList>
    </citation>
    <scope>IDENTIFICATION</scope>
</reference>
<evidence type="ECO:0000313" key="2">
    <source>
        <dbReference type="Proteomes" id="UP000024404"/>
    </source>
</evidence>
<organism evidence="1 2">
    <name type="scientific">Onchocerca volvulus</name>
    <dbReference type="NCBI Taxonomy" id="6282"/>
    <lineage>
        <taxon>Eukaryota</taxon>
        <taxon>Metazoa</taxon>
        <taxon>Ecdysozoa</taxon>
        <taxon>Nematoda</taxon>
        <taxon>Chromadorea</taxon>
        <taxon>Rhabditida</taxon>
        <taxon>Spirurina</taxon>
        <taxon>Spiruromorpha</taxon>
        <taxon>Filarioidea</taxon>
        <taxon>Onchocercidae</taxon>
        <taxon>Onchocerca</taxon>
    </lineage>
</organism>
<evidence type="ECO:0000313" key="1">
    <source>
        <dbReference type="EnsemblMetazoa" id="OVOC11380.1"/>
    </source>
</evidence>
<dbReference type="EMBL" id="CMVM020000357">
    <property type="status" value="NOT_ANNOTATED_CDS"/>
    <property type="molecule type" value="Genomic_DNA"/>
</dbReference>
<keyword evidence="2" id="KW-1185">Reference proteome</keyword>
<protein>
    <submittedName>
        <fullName evidence="1">Uncharacterized protein</fullName>
    </submittedName>
</protein>
<proteinExistence type="predicted"/>
<dbReference type="AlphaFoldDB" id="A0A8R1TKF6"/>
<sequence>MKLMPARLNKKRAYRERKENLAELSRNSGADGQYCCICPTWNKTSTTSLCSISSALQSYNLYSMNP</sequence>
<reference evidence="2" key="1">
    <citation type="submission" date="2013-10" db="EMBL/GenBank/DDBJ databases">
        <title>Genome sequencing of Onchocerca volvulus.</title>
        <authorList>
            <person name="Cotton J."/>
            <person name="Tsai J."/>
            <person name="Stanley E."/>
            <person name="Tracey A."/>
            <person name="Holroyd N."/>
            <person name="Lustigman S."/>
            <person name="Berriman M."/>
        </authorList>
    </citation>
    <scope>NUCLEOTIDE SEQUENCE</scope>
</reference>
<dbReference type="EnsemblMetazoa" id="OVOC11380.1">
    <property type="protein sequence ID" value="OVOC11380.1"/>
    <property type="gene ID" value="WBGene00248189"/>
</dbReference>